<feature type="domain" description="Peptidase S1" evidence="3">
    <location>
        <begin position="40"/>
        <end position="273"/>
    </location>
</feature>
<dbReference type="SMART" id="SM00020">
    <property type="entry name" value="Tryp_SPc"/>
    <property type="match status" value="1"/>
</dbReference>
<dbReference type="PROSITE" id="PS50240">
    <property type="entry name" value="TRYPSIN_DOM"/>
    <property type="match status" value="1"/>
</dbReference>
<evidence type="ECO:0000313" key="5">
    <source>
        <dbReference type="Proteomes" id="UP001497644"/>
    </source>
</evidence>
<accession>A0AAV2N1F5</accession>
<dbReference type="Pfam" id="PF00089">
    <property type="entry name" value="Trypsin"/>
    <property type="match status" value="1"/>
</dbReference>
<feature type="signal peptide" evidence="2">
    <location>
        <begin position="1"/>
        <end position="33"/>
    </location>
</feature>
<dbReference type="Proteomes" id="UP001497644">
    <property type="component" value="Chromosome 1"/>
</dbReference>
<dbReference type="PRINTS" id="PR00722">
    <property type="entry name" value="CHYMOTRYPSIN"/>
</dbReference>
<evidence type="ECO:0000256" key="1">
    <source>
        <dbReference type="ARBA" id="ARBA00023157"/>
    </source>
</evidence>
<dbReference type="GO" id="GO:0004252">
    <property type="term" value="F:serine-type endopeptidase activity"/>
    <property type="evidence" value="ECO:0007669"/>
    <property type="project" value="InterPro"/>
</dbReference>
<dbReference type="InterPro" id="IPR018114">
    <property type="entry name" value="TRYPSIN_HIS"/>
</dbReference>
<dbReference type="FunFam" id="2.40.10.10:FF:000068">
    <property type="entry name" value="transmembrane protease serine 2"/>
    <property type="match status" value="1"/>
</dbReference>
<dbReference type="InterPro" id="IPR043504">
    <property type="entry name" value="Peptidase_S1_PA_chymotrypsin"/>
</dbReference>
<dbReference type="CDD" id="cd00190">
    <property type="entry name" value="Tryp_SPc"/>
    <property type="match status" value="1"/>
</dbReference>
<sequence>MPKRSAFYIVKMNARLPMLSFLYFAVHLHCTLSSNSVERIIGGVDINIESVPYVLSMMLNGVYACSAAIINNNWAVTAAHCITAVNDPLKEITVCSGSSILYKNCISHNIVNFSIHEDYNIIANDYDIAVMKVTPPFTYNNSTKAVNLAPDNVKNVFKKWGVVCGWGYYSKTDDHIIPNLAQTLKCIKILKIGKKSCYKDYKDRYTITPQMICYGYQDGAEDSCKGDSGAALVNKDNIMLGVTSWGDGCAEKCSPGIYTDAVCLRDWIKNKINTIYT</sequence>
<proteinExistence type="predicted"/>
<protein>
    <recommendedName>
        <fullName evidence="3">Peptidase S1 domain-containing protein</fullName>
    </recommendedName>
</protein>
<dbReference type="GO" id="GO:0006508">
    <property type="term" value="P:proteolysis"/>
    <property type="evidence" value="ECO:0007669"/>
    <property type="project" value="InterPro"/>
</dbReference>
<evidence type="ECO:0000256" key="2">
    <source>
        <dbReference type="SAM" id="SignalP"/>
    </source>
</evidence>
<keyword evidence="5" id="KW-1185">Reference proteome</keyword>
<evidence type="ECO:0000313" key="4">
    <source>
        <dbReference type="EMBL" id="CAL1673665.1"/>
    </source>
</evidence>
<dbReference type="SUPFAM" id="SSF50494">
    <property type="entry name" value="Trypsin-like serine proteases"/>
    <property type="match status" value="1"/>
</dbReference>
<dbReference type="InterPro" id="IPR001314">
    <property type="entry name" value="Peptidase_S1A"/>
</dbReference>
<dbReference type="InterPro" id="IPR001254">
    <property type="entry name" value="Trypsin_dom"/>
</dbReference>
<dbReference type="EMBL" id="OZ034824">
    <property type="protein sequence ID" value="CAL1673665.1"/>
    <property type="molecule type" value="Genomic_DNA"/>
</dbReference>
<gene>
    <name evidence="4" type="ORF">LPLAT_LOCUS502</name>
</gene>
<name>A0AAV2N1F5_9HYME</name>
<keyword evidence="1" id="KW-1015">Disulfide bond</keyword>
<reference evidence="4 5" key="1">
    <citation type="submission" date="2024-04" db="EMBL/GenBank/DDBJ databases">
        <authorList>
            <consortium name="Molecular Ecology Group"/>
        </authorList>
    </citation>
    <scope>NUCLEOTIDE SEQUENCE [LARGE SCALE GENOMIC DNA]</scope>
</reference>
<keyword evidence="2" id="KW-0732">Signal</keyword>
<dbReference type="PANTHER" id="PTHR24252:SF7">
    <property type="entry name" value="HYALIN"/>
    <property type="match status" value="1"/>
</dbReference>
<dbReference type="InterPro" id="IPR009003">
    <property type="entry name" value="Peptidase_S1_PA"/>
</dbReference>
<dbReference type="AlphaFoldDB" id="A0AAV2N1F5"/>
<feature type="chain" id="PRO_5043595512" description="Peptidase S1 domain-containing protein" evidence="2">
    <location>
        <begin position="34"/>
        <end position="277"/>
    </location>
</feature>
<dbReference type="PROSITE" id="PS00134">
    <property type="entry name" value="TRYPSIN_HIS"/>
    <property type="match status" value="1"/>
</dbReference>
<dbReference type="Gene3D" id="2.40.10.10">
    <property type="entry name" value="Trypsin-like serine proteases"/>
    <property type="match status" value="1"/>
</dbReference>
<evidence type="ECO:0000259" key="3">
    <source>
        <dbReference type="PROSITE" id="PS50240"/>
    </source>
</evidence>
<dbReference type="PANTHER" id="PTHR24252">
    <property type="entry name" value="ACROSIN-RELATED"/>
    <property type="match status" value="1"/>
</dbReference>
<organism evidence="4 5">
    <name type="scientific">Lasius platythorax</name>
    <dbReference type="NCBI Taxonomy" id="488582"/>
    <lineage>
        <taxon>Eukaryota</taxon>
        <taxon>Metazoa</taxon>
        <taxon>Ecdysozoa</taxon>
        <taxon>Arthropoda</taxon>
        <taxon>Hexapoda</taxon>
        <taxon>Insecta</taxon>
        <taxon>Pterygota</taxon>
        <taxon>Neoptera</taxon>
        <taxon>Endopterygota</taxon>
        <taxon>Hymenoptera</taxon>
        <taxon>Apocrita</taxon>
        <taxon>Aculeata</taxon>
        <taxon>Formicoidea</taxon>
        <taxon>Formicidae</taxon>
        <taxon>Formicinae</taxon>
        <taxon>Lasius</taxon>
        <taxon>Lasius</taxon>
    </lineage>
</organism>